<dbReference type="EMBL" id="CP046640">
    <property type="protein sequence ID" value="QTL99459.1"/>
    <property type="molecule type" value="Genomic_DNA"/>
</dbReference>
<sequence length="318" mass="37017">MYSTGTLLKTDNPAIYIVDNNEIRHITNLASYISFGFQEKDYRKISEQELSRLNPGKPIGDWGDLSPDLKLYIKEHLWREKLAVDIIIVNYNSLPHLKKCLHSIYTNTDYPYNIIIIDNNSTDKSREFLARLNNITVVYNQKNRGCAAAWNQGIKKGSNNFIVLLNPDTEVTIDWLYPLVKTAAANQDIALIGTKHVNENEAVIHAGVIKKNNEFIIRKHPRDNPDVYNEPGDVARIHGACFMIKRELIPKLGYFDERYFLYSEETDYCLNAQNKGYRIYYYPVKIYHYEKGASIDQQKRQKIRLESIDKFKKKWGTK</sequence>
<proteinExistence type="inferred from homology"/>
<evidence type="ECO:0000313" key="6">
    <source>
        <dbReference type="EMBL" id="QTL99459.1"/>
    </source>
</evidence>
<dbReference type="KEGG" id="ifn:GM661_16655"/>
<dbReference type="GO" id="GO:0016757">
    <property type="term" value="F:glycosyltransferase activity"/>
    <property type="evidence" value="ECO:0007669"/>
    <property type="project" value="UniProtKB-KW"/>
</dbReference>
<dbReference type="InterPro" id="IPR029044">
    <property type="entry name" value="Nucleotide-diphossugar_trans"/>
</dbReference>
<dbReference type="Proteomes" id="UP000665020">
    <property type="component" value="Chromosome"/>
</dbReference>
<organism evidence="6 7">
    <name type="scientific">Iocasia fonsfrigidae</name>
    <dbReference type="NCBI Taxonomy" id="2682810"/>
    <lineage>
        <taxon>Bacteria</taxon>
        <taxon>Bacillati</taxon>
        <taxon>Bacillota</taxon>
        <taxon>Clostridia</taxon>
        <taxon>Halanaerobiales</taxon>
        <taxon>Halanaerobiaceae</taxon>
        <taxon>Iocasia</taxon>
    </lineage>
</organism>
<dbReference type="RefSeq" id="WP_230867803.1">
    <property type="nucleotide sequence ID" value="NZ_CP046640.1"/>
</dbReference>
<evidence type="ECO:0000256" key="4">
    <source>
        <dbReference type="ARBA" id="ARBA00022679"/>
    </source>
</evidence>
<evidence type="ECO:0000256" key="3">
    <source>
        <dbReference type="ARBA" id="ARBA00022676"/>
    </source>
</evidence>
<keyword evidence="3" id="KW-0328">Glycosyltransferase</keyword>
<dbReference type="PANTHER" id="PTHR43179">
    <property type="entry name" value="RHAMNOSYLTRANSFERASE WBBL"/>
    <property type="match status" value="1"/>
</dbReference>
<dbReference type="PANTHER" id="PTHR43179:SF12">
    <property type="entry name" value="GALACTOFURANOSYLTRANSFERASE GLFT2"/>
    <property type="match status" value="1"/>
</dbReference>
<comment type="similarity">
    <text evidence="2">Belongs to the glycosyltransferase 2 family.</text>
</comment>
<keyword evidence="4" id="KW-0808">Transferase</keyword>
<dbReference type="CDD" id="cd04186">
    <property type="entry name" value="GT_2_like_c"/>
    <property type="match status" value="1"/>
</dbReference>
<accession>A0A8A7KIP4</accession>
<dbReference type="SUPFAM" id="SSF53448">
    <property type="entry name" value="Nucleotide-diphospho-sugar transferases"/>
    <property type="match status" value="1"/>
</dbReference>
<name>A0A8A7KIP4_9FIRM</name>
<feature type="domain" description="Glycosyltransferase 2-like" evidence="5">
    <location>
        <begin position="86"/>
        <end position="251"/>
    </location>
</feature>
<evidence type="ECO:0000313" key="7">
    <source>
        <dbReference type="Proteomes" id="UP000665020"/>
    </source>
</evidence>
<dbReference type="Pfam" id="PF00535">
    <property type="entry name" value="Glycos_transf_2"/>
    <property type="match status" value="1"/>
</dbReference>
<comment type="pathway">
    <text evidence="1">Cell wall biogenesis; cell wall polysaccharide biosynthesis.</text>
</comment>
<dbReference type="Gene3D" id="3.90.550.10">
    <property type="entry name" value="Spore Coat Polysaccharide Biosynthesis Protein SpsA, Chain A"/>
    <property type="match status" value="1"/>
</dbReference>
<evidence type="ECO:0000256" key="1">
    <source>
        <dbReference type="ARBA" id="ARBA00004776"/>
    </source>
</evidence>
<dbReference type="AlphaFoldDB" id="A0A8A7KIP4"/>
<gene>
    <name evidence="6" type="ORF">GM661_16655</name>
</gene>
<evidence type="ECO:0000259" key="5">
    <source>
        <dbReference type="Pfam" id="PF00535"/>
    </source>
</evidence>
<reference evidence="6" key="1">
    <citation type="submission" date="2019-12" db="EMBL/GenBank/DDBJ databases">
        <authorList>
            <person name="zhang j."/>
            <person name="sun C.M."/>
        </authorList>
    </citation>
    <scope>NUCLEOTIDE SEQUENCE</scope>
    <source>
        <strain evidence="6">NS-1</strain>
    </source>
</reference>
<protein>
    <submittedName>
        <fullName evidence="6">Glycosyltransferase</fullName>
    </submittedName>
</protein>
<dbReference type="InterPro" id="IPR001173">
    <property type="entry name" value="Glyco_trans_2-like"/>
</dbReference>
<evidence type="ECO:0000256" key="2">
    <source>
        <dbReference type="ARBA" id="ARBA00006739"/>
    </source>
</evidence>
<keyword evidence="7" id="KW-1185">Reference proteome</keyword>